<keyword evidence="3" id="KW-0804">Transcription</keyword>
<dbReference type="HOGENOM" id="CLU_083287_4_0_5"/>
<dbReference type="SMART" id="SM00347">
    <property type="entry name" value="HTH_MARR"/>
    <property type="match status" value="1"/>
</dbReference>
<dbReference type="PANTHER" id="PTHR42756">
    <property type="entry name" value="TRANSCRIPTIONAL REGULATOR, MARR"/>
    <property type="match status" value="1"/>
</dbReference>
<dbReference type="EMBL" id="CP004393">
    <property type="protein sequence ID" value="AJE46788.1"/>
    <property type="molecule type" value="Genomic_DNA"/>
</dbReference>
<dbReference type="SUPFAM" id="SSF46785">
    <property type="entry name" value="Winged helix' DNA-binding domain"/>
    <property type="match status" value="1"/>
</dbReference>
<evidence type="ECO:0000313" key="5">
    <source>
        <dbReference type="EMBL" id="AJE46788.1"/>
    </source>
</evidence>
<dbReference type="Proteomes" id="UP000031521">
    <property type="component" value="Chromosome"/>
</dbReference>
<name>A0A0B5DTM7_9RHOB</name>
<gene>
    <name evidence="5" type="ORF">P73_2073</name>
</gene>
<dbReference type="OrthoDB" id="7349109at2"/>
<proteinExistence type="predicted"/>
<evidence type="ECO:0000256" key="1">
    <source>
        <dbReference type="ARBA" id="ARBA00023015"/>
    </source>
</evidence>
<evidence type="ECO:0000259" key="4">
    <source>
        <dbReference type="PROSITE" id="PS50995"/>
    </source>
</evidence>
<dbReference type="PROSITE" id="PS50995">
    <property type="entry name" value="HTH_MARR_2"/>
    <property type="match status" value="1"/>
</dbReference>
<keyword evidence="2" id="KW-0238">DNA-binding</keyword>
<dbReference type="Pfam" id="PF01047">
    <property type="entry name" value="MarR"/>
    <property type="match status" value="1"/>
</dbReference>
<evidence type="ECO:0000313" key="6">
    <source>
        <dbReference type="Proteomes" id="UP000031521"/>
    </source>
</evidence>
<keyword evidence="6" id="KW-1185">Reference proteome</keyword>
<dbReference type="STRING" id="1208324.P73_2073"/>
<reference evidence="5 6" key="1">
    <citation type="journal article" date="2014" name="Int. J. Syst. Evol. Microbiol.">
        <title>Celeribacter indicus sp. nov., a polycyclic aromatic hydrocarbon-degrading bacterium from deep-sea sediment and reclassification of Huaishuia halophila as Celeribacter halophilus comb. nov.</title>
        <authorList>
            <person name="Lai Q."/>
            <person name="Cao J."/>
            <person name="Yuan J."/>
            <person name="Li F."/>
            <person name="Shao Z."/>
        </authorList>
    </citation>
    <scope>NUCLEOTIDE SEQUENCE [LARGE SCALE GENOMIC DNA]</scope>
    <source>
        <strain evidence="5">P73</strain>
    </source>
</reference>
<dbReference type="InterPro" id="IPR023187">
    <property type="entry name" value="Tscrpt_reg_MarR-type_CS"/>
</dbReference>
<dbReference type="InterPro" id="IPR036390">
    <property type="entry name" value="WH_DNA-bd_sf"/>
</dbReference>
<accession>A0A0B5DTM7</accession>
<sequence length="159" mass="17675">MTDISEKPGHLIRRCHQISSSLFFQECEGSDLTPIQYAILSVLNERGELDQKTLAAAVSLDKSTAAETIRRLEKKGLIERRAGQTDRRARIVSLTGEGSRIVVALRANVDNVHNRLLEALDEHERPLFVYLLKKICSELEAESRPRVIASSAQPASRAG</sequence>
<dbReference type="GO" id="GO:0003677">
    <property type="term" value="F:DNA binding"/>
    <property type="evidence" value="ECO:0007669"/>
    <property type="project" value="UniProtKB-KW"/>
</dbReference>
<dbReference type="InterPro" id="IPR000835">
    <property type="entry name" value="HTH_MarR-typ"/>
</dbReference>
<dbReference type="InterPro" id="IPR036388">
    <property type="entry name" value="WH-like_DNA-bd_sf"/>
</dbReference>
<evidence type="ECO:0000256" key="2">
    <source>
        <dbReference type="ARBA" id="ARBA00023125"/>
    </source>
</evidence>
<keyword evidence="1" id="KW-0805">Transcription regulation</keyword>
<dbReference type="PROSITE" id="PS01117">
    <property type="entry name" value="HTH_MARR_1"/>
    <property type="match status" value="1"/>
</dbReference>
<dbReference type="KEGG" id="cid:P73_2073"/>
<dbReference type="GO" id="GO:0003700">
    <property type="term" value="F:DNA-binding transcription factor activity"/>
    <property type="evidence" value="ECO:0007669"/>
    <property type="project" value="InterPro"/>
</dbReference>
<dbReference type="RefSeq" id="WP_043869521.1">
    <property type="nucleotide sequence ID" value="NZ_CP004393.1"/>
</dbReference>
<organism evidence="5 6">
    <name type="scientific">Celeribacter indicus</name>
    <dbReference type="NCBI Taxonomy" id="1208324"/>
    <lineage>
        <taxon>Bacteria</taxon>
        <taxon>Pseudomonadati</taxon>
        <taxon>Pseudomonadota</taxon>
        <taxon>Alphaproteobacteria</taxon>
        <taxon>Rhodobacterales</taxon>
        <taxon>Roseobacteraceae</taxon>
        <taxon>Celeribacter</taxon>
    </lineage>
</organism>
<feature type="domain" description="HTH marR-type" evidence="4">
    <location>
        <begin position="1"/>
        <end position="137"/>
    </location>
</feature>
<protein>
    <submittedName>
        <fullName evidence="5">Transcription regulator MarR family protein</fullName>
    </submittedName>
</protein>
<dbReference type="PRINTS" id="PR00598">
    <property type="entry name" value="HTHMARR"/>
</dbReference>
<dbReference type="Gene3D" id="1.10.10.10">
    <property type="entry name" value="Winged helix-like DNA-binding domain superfamily/Winged helix DNA-binding domain"/>
    <property type="match status" value="1"/>
</dbReference>
<evidence type="ECO:0000256" key="3">
    <source>
        <dbReference type="ARBA" id="ARBA00023163"/>
    </source>
</evidence>
<dbReference type="PANTHER" id="PTHR42756:SF1">
    <property type="entry name" value="TRANSCRIPTIONAL REPRESSOR OF EMRAB OPERON"/>
    <property type="match status" value="1"/>
</dbReference>
<dbReference type="AlphaFoldDB" id="A0A0B5DTM7"/>